<protein>
    <recommendedName>
        <fullName evidence="6">3-transmembrane protein A13</fullName>
    </recommendedName>
</protein>
<evidence type="ECO:0000313" key="4">
    <source>
        <dbReference type="EMBL" id="EKF27717.1"/>
    </source>
</evidence>
<evidence type="ECO:0000256" key="1">
    <source>
        <dbReference type="SAM" id="MobiDB-lite"/>
    </source>
</evidence>
<keyword evidence="5" id="KW-1185">Reference proteome</keyword>
<evidence type="ECO:0000256" key="3">
    <source>
        <dbReference type="SAM" id="SignalP"/>
    </source>
</evidence>
<dbReference type="OrthoDB" id="251826at2759"/>
<dbReference type="EMBL" id="AHKC01017474">
    <property type="protein sequence ID" value="EKF27717.1"/>
    <property type="molecule type" value="Genomic_DNA"/>
</dbReference>
<feature type="transmembrane region" description="Helical" evidence="2">
    <location>
        <begin position="520"/>
        <end position="546"/>
    </location>
</feature>
<keyword evidence="3" id="KW-0732">Signal</keyword>
<comment type="caution">
    <text evidence="4">The sequence shown here is derived from an EMBL/GenBank/DDBJ whole genome shotgun (WGS) entry which is preliminary data.</text>
</comment>
<keyword evidence="2" id="KW-0472">Membrane</keyword>
<gene>
    <name evidence="4" type="ORF">MOQ_008551</name>
</gene>
<feature type="signal peptide" evidence="3">
    <location>
        <begin position="1"/>
        <end position="30"/>
    </location>
</feature>
<feature type="chain" id="PRO_5003862224" description="3-transmembrane protein A13" evidence="3">
    <location>
        <begin position="31"/>
        <end position="561"/>
    </location>
</feature>
<evidence type="ECO:0008006" key="6">
    <source>
        <dbReference type="Google" id="ProtNLM"/>
    </source>
</evidence>
<proteinExistence type="predicted"/>
<name>K2NFE0_TRYCR</name>
<dbReference type="AlphaFoldDB" id="K2NFE0"/>
<reference evidence="4 5" key="1">
    <citation type="journal article" date="2012" name="BMC Genomics">
        <title>Comparative genomic analysis of human infective Trypanosoma cruzi lineages with the bat-restricted subspecies T. cruzi marinkellei.</title>
        <authorList>
            <person name="Franzen O."/>
            <person name="Talavera-Lopez C."/>
            <person name="Ochaya S."/>
            <person name="Butler C.E."/>
            <person name="Messenger L.A."/>
            <person name="Lewis M.D."/>
            <person name="Llewellyn M.S."/>
            <person name="Marinkelle C.J."/>
            <person name="Tyler K.M."/>
            <person name="Miles M.A."/>
            <person name="Andersson B."/>
        </authorList>
    </citation>
    <scope>NUCLEOTIDE SEQUENCE [LARGE SCALE GENOMIC DNA]</scope>
    <source>
        <strain evidence="4 5">B7</strain>
    </source>
</reference>
<feature type="transmembrane region" description="Helical" evidence="2">
    <location>
        <begin position="475"/>
        <end position="500"/>
    </location>
</feature>
<organism evidence="4 5">
    <name type="scientific">Trypanosoma cruzi marinkellei</name>
    <dbReference type="NCBI Taxonomy" id="85056"/>
    <lineage>
        <taxon>Eukaryota</taxon>
        <taxon>Discoba</taxon>
        <taxon>Euglenozoa</taxon>
        <taxon>Kinetoplastea</taxon>
        <taxon>Metakinetoplastina</taxon>
        <taxon>Trypanosomatida</taxon>
        <taxon>Trypanosomatidae</taxon>
        <taxon>Trypanosoma</taxon>
        <taxon>Schizotrypanum</taxon>
    </lineage>
</organism>
<keyword evidence="2" id="KW-1133">Transmembrane helix</keyword>
<feature type="transmembrane region" description="Helical" evidence="2">
    <location>
        <begin position="420"/>
        <end position="439"/>
    </location>
</feature>
<feature type="compositionally biased region" description="Basic and acidic residues" evidence="1">
    <location>
        <begin position="96"/>
        <end position="120"/>
    </location>
</feature>
<sequence length="561" mass="63029">MSSVSRAPWRRLVFLLISTLFCALQSPAVADTVTLTDPSTGEVVLLTSGKLHSTVASSSSIVGLWPHGDGRDDDTAFFKREDDAYEEWTKKKKKQMQREQQQRKENGNEGKENDKKESPKKTSRSKSAEFSAEAVKSRSKARRQQLKELKNASSFEIAWSDVRADADRVEKFLHDFSSSAPDGVPGGGPEEQYTHLLKTVFRHTVRNMTKKEGFLWIEKRLCALPYPMVLDGKVVERVEREVREITERINKLDLAWRTANITEKLEDFNSTMMQSRESLSESAEIINASRDAHKIVLELVLPLIPNTRQSVSNQLREINAKIVGNDESTALLRQQLKEWTRRKSILKASNEKIMNVELELRRAVYSNTLLSEKDFIFSLALIARVRLAQSTGIEIVDVVTGLGKCVSLTAAQEVELKETLSYPLGITLLIVGGVSWVMLEARAFWLKRVRKSLASSQRAPDVGGHPRRRVSFVRLCLRVNLLLEAMVPLLVPSFLLYTAVNNKKGEVSLSSILLFSRPAQRLALFGVAVAFCVLSIILSSLVGALYRYASASSPRRKVKKN</sequence>
<keyword evidence="2" id="KW-0812">Transmembrane</keyword>
<feature type="region of interest" description="Disordered" evidence="1">
    <location>
        <begin position="89"/>
        <end position="147"/>
    </location>
</feature>
<dbReference type="Proteomes" id="UP000007350">
    <property type="component" value="Unassembled WGS sequence"/>
</dbReference>
<accession>K2NFE0</accession>
<evidence type="ECO:0000313" key="5">
    <source>
        <dbReference type="Proteomes" id="UP000007350"/>
    </source>
</evidence>
<evidence type="ECO:0000256" key="2">
    <source>
        <dbReference type="SAM" id="Phobius"/>
    </source>
</evidence>